<reference evidence="3" key="1">
    <citation type="submission" date="2017-02" db="UniProtKB">
        <authorList>
            <consortium name="WormBaseParasite"/>
        </authorList>
    </citation>
    <scope>IDENTIFICATION</scope>
</reference>
<name>A0A0M3K1B3_ANISI</name>
<reference evidence="1 2" key="2">
    <citation type="submission" date="2018-11" db="EMBL/GenBank/DDBJ databases">
        <authorList>
            <consortium name="Pathogen Informatics"/>
        </authorList>
    </citation>
    <scope>NUCLEOTIDE SEQUENCE [LARGE SCALE GENOMIC DNA]</scope>
</reference>
<protein>
    <submittedName>
        <fullName evidence="3">DNA topoisomerase (ATP-hydrolyzing)</fullName>
    </submittedName>
</protein>
<evidence type="ECO:0000313" key="3">
    <source>
        <dbReference type="WBParaSite" id="ASIM_0001465201-mRNA-1"/>
    </source>
</evidence>
<evidence type="ECO:0000313" key="2">
    <source>
        <dbReference type="Proteomes" id="UP000267096"/>
    </source>
</evidence>
<dbReference type="AlphaFoldDB" id="A0A0M3K1B3"/>
<sequence length="93" mass="10514">MRVLCCRALASILTTGPLTMNEYTEMLARSEDGAKSRQQHRIATKIDSTPECIEIGIDQPNELSKRALYMLNVEDVMGVYNKEMSEDPYDALE</sequence>
<dbReference type="EMBL" id="UYRR01031601">
    <property type="protein sequence ID" value="VDK51341.1"/>
    <property type="molecule type" value="Genomic_DNA"/>
</dbReference>
<keyword evidence="2" id="KW-1185">Reference proteome</keyword>
<proteinExistence type="predicted"/>
<organism evidence="3">
    <name type="scientific">Anisakis simplex</name>
    <name type="common">Herring worm</name>
    <dbReference type="NCBI Taxonomy" id="6269"/>
    <lineage>
        <taxon>Eukaryota</taxon>
        <taxon>Metazoa</taxon>
        <taxon>Ecdysozoa</taxon>
        <taxon>Nematoda</taxon>
        <taxon>Chromadorea</taxon>
        <taxon>Rhabditida</taxon>
        <taxon>Spirurina</taxon>
        <taxon>Ascaridomorpha</taxon>
        <taxon>Ascaridoidea</taxon>
        <taxon>Anisakidae</taxon>
        <taxon>Anisakis</taxon>
        <taxon>Anisakis simplex complex</taxon>
    </lineage>
</organism>
<dbReference type="WBParaSite" id="ASIM_0001465201-mRNA-1">
    <property type="protein sequence ID" value="ASIM_0001465201-mRNA-1"/>
    <property type="gene ID" value="ASIM_0001465201"/>
</dbReference>
<evidence type="ECO:0000313" key="1">
    <source>
        <dbReference type="EMBL" id="VDK51341.1"/>
    </source>
</evidence>
<accession>A0A0M3K1B3</accession>
<gene>
    <name evidence="1" type="ORF">ASIM_LOCUS14062</name>
</gene>
<dbReference type="Proteomes" id="UP000267096">
    <property type="component" value="Unassembled WGS sequence"/>
</dbReference>